<reference evidence="1 2" key="1">
    <citation type="submission" date="2019-05" db="EMBL/GenBank/DDBJ databases">
        <title>Another draft genome of Portunus trituberculatus and its Hox gene families provides insights of decapod evolution.</title>
        <authorList>
            <person name="Jeong J.-H."/>
            <person name="Song I."/>
            <person name="Kim S."/>
            <person name="Choi T."/>
            <person name="Kim D."/>
            <person name="Ryu S."/>
            <person name="Kim W."/>
        </authorList>
    </citation>
    <scope>NUCLEOTIDE SEQUENCE [LARGE SCALE GENOMIC DNA]</scope>
    <source>
        <tissue evidence="1">Muscle</tissue>
    </source>
</reference>
<evidence type="ECO:0000313" key="2">
    <source>
        <dbReference type="Proteomes" id="UP000324222"/>
    </source>
</evidence>
<sequence>MRSLTLRHGASVSTTSEPVVDEVTYFKSWCQCLPSHGASVTGTYGFPQFTFLGFSRQPFINKTEGSAMNMLARPMSVKM</sequence>
<gene>
    <name evidence="1" type="ORF">E2C01_055140</name>
</gene>
<keyword evidence="2" id="KW-1185">Reference proteome</keyword>
<protein>
    <submittedName>
        <fullName evidence="1">Uncharacterized protein</fullName>
    </submittedName>
</protein>
<organism evidence="1 2">
    <name type="scientific">Portunus trituberculatus</name>
    <name type="common">Swimming crab</name>
    <name type="synonym">Neptunus trituberculatus</name>
    <dbReference type="NCBI Taxonomy" id="210409"/>
    <lineage>
        <taxon>Eukaryota</taxon>
        <taxon>Metazoa</taxon>
        <taxon>Ecdysozoa</taxon>
        <taxon>Arthropoda</taxon>
        <taxon>Crustacea</taxon>
        <taxon>Multicrustacea</taxon>
        <taxon>Malacostraca</taxon>
        <taxon>Eumalacostraca</taxon>
        <taxon>Eucarida</taxon>
        <taxon>Decapoda</taxon>
        <taxon>Pleocyemata</taxon>
        <taxon>Brachyura</taxon>
        <taxon>Eubrachyura</taxon>
        <taxon>Portunoidea</taxon>
        <taxon>Portunidae</taxon>
        <taxon>Portuninae</taxon>
        <taxon>Portunus</taxon>
    </lineage>
</organism>
<dbReference type="EMBL" id="VSRR010018189">
    <property type="protein sequence ID" value="MPC61077.1"/>
    <property type="molecule type" value="Genomic_DNA"/>
</dbReference>
<name>A0A5B7GV54_PORTR</name>
<dbReference type="AlphaFoldDB" id="A0A5B7GV54"/>
<proteinExistence type="predicted"/>
<evidence type="ECO:0000313" key="1">
    <source>
        <dbReference type="EMBL" id="MPC61077.1"/>
    </source>
</evidence>
<comment type="caution">
    <text evidence="1">The sequence shown here is derived from an EMBL/GenBank/DDBJ whole genome shotgun (WGS) entry which is preliminary data.</text>
</comment>
<accession>A0A5B7GV54</accession>
<dbReference type="Proteomes" id="UP000324222">
    <property type="component" value="Unassembled WGS sequence"/>
</dbReference>